<name>A0A116NLM3_STRSU</name>
<feature type="transmembrane region" description="Helical" evidence="13">
    <location>
        <begin position="225"/>
        <end position="242"/>
    </location>
</feature>
<dbReference type="Proteomes" id="UP000072933">
    <property type="component" value="Unassembled WGS sequence"/>
</dbReference>
<dbReference type="InterPro" id="IPR036259">
    <property type="entry name" value="MFS_trans_sf"/>
</dbReference>
<comment type="similarity">
    <text evidence="2">Belongs to the TMEM175 family.</text>
</comment>
<comment type="subcellular location">
    <subcellularLocation>
        <location evidence="1">Membrane</location>
        <topology evidence="1">Multi-pass membrane protein</topology>
    </subcellularLocation>
</comment>
<feature type="transmembrane region" description="Helical" evidence="13">
    <location>
        <begin position="202"/>
        <end position="219"/>
    </location>
</feature>
<dbReference type="SUPFAM" id="SSF103473">
    <property type="entry name" value="MFS general substrate transporter"/>
    <property type="match status" value="1"/>
</dbReference>
<sequence>MKNTKQNPKNQEFLNDYFEQMAQEASLLHPELEHLSADERQAFLDQLYREDETRRAKRLKEHLEVFSDAVIGVIITMMLLEIPLPSDTVDTHHFFTGILIFFVSFFIVADFWYDNHKILGQIEHATSKILIVQFNFMATLALIPLFTRWMMKGITTTAVVGYGVVTIAVNLCQSILNYFVLQEKFAGTTYTKRFISMAHLRQLVTVALFNIVVILFAYFNPTLAFYFYILRPIVSFLGAAFFEKRRQERKEKMAVRVNHIEFPRKSYVIFFSTNLGEKT</sequence>
<dbReference type="GO" id="GO:0016020">
    <property type="term" value="C:membrane"/>
    <property type="evidence" value="ECO:0007669"/>
    <property type="project" value="UniProtKB-SubCell"/>
</dbReference>
<keyword evidence="5 13" id="KW-0812">Transmembrane</keyword>
<evidence type="ECO:0000256" key="12">
    <source>
        <dbReference type="ARBA" id="ARBA00034430"/>
    </source>
</evidence>
<organism evidence="14 15">
    <name type="scientific">Streptococcus suis</name>
    <dbReference type="NCBI Taxonomy" id="1307"/>
    <lineage>
        <taxon>Bacteria</taxon>
        <taxon>Bacillati</taxon>
        <taxon>Bacillota</taxon>
        <taxon>Bacilli</taxon>
        <taxon>Lactobacillales</taxon>
        <taxon>Streptococcaceae</taxon>
        <taxon>Streptococcus</taxon>
    </lineage>
</organism>
<dbReference type="Pfam" id="PF06736">
    <property type="entry name" value="TMEM175"/>
    <property type="match status" value="1"/>
</dbReference>
<feature type="transmembrane region" description="Helical" evidence="13">
    <location>
        <begin position="63"/>
        <end position="82"/>
    </location>
</feature>
<keyword evidence="6" id="KW-0631">Potassium channel</keyword>
<proteinExistence type="inferred from homology"/>
<evidence type="ECO:0000256" key="13">
    <source>
        <dbReference type="SAM" id="Phobius"/>
    </source>
</evidence>
<feature type="transmembrane region" description="Helical" evidence="13">
    <location>
        <begin position="94"/>
        <end position="113"/>
    </location>
</feature>
<keyword evidence="3" id="KW-0813">Transport</keyword>
<keyword evidence="11" id="KW-0407">Ion channel</keyword>
<evidence type="ECO:0000256" key="11">
    <source>
        <dbReference type="ARBA" id="ARBA00023303"/>
    </source>
</evidence>
<reference evidence="14 15" key="1">
    <citation type="submission" date="2016-02" db="EMBL/GenBank/DDBJ databases">
        <authorList>
            <consortium name="Pathogen Informatics"/>
        </authorList>
    </citation>
    <scope>NUCLEOTIDE SEQUENCE [LARGE SCALE GENOMIC DNA]</scope>
    <source>
        <strain evidence="14 15">LSS8</strain>
    </source>
</reference>
<evidence type="ECO:0000313" key="14">
    <source>
        <dbReference type="EMBL" id="CYW09657.1"/>
    </source>
</evidence>
<keyword evidence="9" id="KW-0406">Ion transport</keyword>
<feature type="transmembrane region" description="Helical" evidence="13">
    <location>
        <begin position="159"/>
        <end position="181"/>
    </location>
</feature>
<dbReference type="GO" id="GO:0005267">
    <property type="term" value="F:potassium channel activity"/>
    <property type="evidence" value="ECO:0007669"/>
    <property type="project" value="UniProtKB-KW"/>
</dbReference>
<keyword evidence="8 13" id="KW-1133">Transmembrane helix</keyword>
<evidence type="ECO:0000256" key="1">
    <source>
        <dbReference type="ARBA" id="ARBA00004141"/>
    </source>
</evidence>
<evidence type="ECO:0000256" key="4">
    <source>
        <dbReference type="ARBA" id="ARBA00022538"/>
    </source>
</evidence>
<feature type="transmembrane region" description="Helical" evidence="13">
    <location>
        <begin position="125"/>
        <end position="147"/>
    </location>
</feature>
<dbReference type="RefSeq" id="WP_044669982.1">
    <property type="nucleotide sequence ID" value="NZ_CEJO01000132.1"/>
</dbReference>
<evidence type="ECO:0000256" key="5">
    <source>
        <dbReference type="ARBA" id="ARBA00022692"/>
    </source>
</evidence>
<evidence type="ECO:0000256" key="3">
    <source>
        <dbReference type="ARBA" id="ARBA00022448"/>
    </source>
</evidence>
<protein>
    <submittedName>
        <fullName evidence="14">Membrane protein</fullName>
    </submittedName>
</protein>
<evidence type="ECO:0000256" key="7">
    <source>
        <dbReference type="ARBA" id="ARBA00022958"/>
    </source>
</evidence>
<keyword evidence="10 13" id="KW-0472">Membrane</keyword>
<gene>
    <name evidence="14" type="ORF">ERS132370_01754</name>
</gene>
<dbReference type="GO" id="GO:0015252">
    <property type="term" value="F:proton channel activity"/>
    <property type="evidence" value="ECO:0007669"/>
    <property type="project" value="InterPro"/>
</dbReference>
<evidence type="ECO:0000256" key="8">
    <source>
        <dbReference type="ARBA" id="ARBA00022989"/>
    </source>
</evidence>
<evidence type="ECO:0000313" key="15">
    <source>
        <dbReference type="Proteomes" id="UP000072933"/>
    </source>
</evidence>
<accession>A0A116NLM3</accession>
<comment type="catalytic activity">
    <reaction evidence="12">
        <text>K(+)(in) = K(+)(out)</text>
        <dbReference type="Rhea" id="RHEA:29463"/>
        <dbReference type="ChEBI" id="CHEBI:29103"/>
    </reaction>
</comment>
<evidence type="ECO:0000256" key="6">
    <source>
        <dbReference type="ARBA" id="ARBA00022826"/>
    </source>
</evidence>
<dbReference type="InterPro" id="IPR010617">
    <property type="entry name" value="TMEM175-like"/>
</dbReference>
<evidence type="ECO:0000256" key="9">
    <source>
        <dbReference type="ARBA" id="ARBA00023065"/>
    </source>
</evidence>
<dbReference type="AlphaFoldDB" id="A0A116NLM3"/>
<keyword evidence="4" id="KW-0633">Potassium transport</keyword>
<evidence type="ECO:0000256" key="2">
    <source>
        <dbReference type="ARBA" id="ARBA00006920"/>
    </source>
</evidence>
<dbReference type="EMBL" id="FIID01000021">
    <property type="protein sequence ID" value="CYW09657.1"/>
    <property type="molecule type" value="Genomic_DNA"/>
</dbReference>
<evidence type="ECO:0000256" key="10">
    <source>
        <dbReference type="ARBA" id="ARBA00023136"/>
    </source>
</evidence>
<keyword evidence="7" id="KW-0630">Potassium</keyword>